<gene>
    <name evidence="8" type="ORF">L2299_22005</name>
    <name evidence="9" type="ORF">P9A14_16825</name>
</gene>
<keyword evidence="3" id="KW-0479">Metal-binding</keyword>
<dbReference type="Pfam" id="PF26343">
    <property type="entry name" value="VapC50_C"/>
    <property type="match status" value="1"/>
</dbReference>
<dbReference type="EMBL" id="JAKJLQ010000029">
    <property type="protein sequence ID" value="MDF6103716.1"/>
    <property type="molecule type" value="Genomic_DNA"/>
</dbReference>
<dbReference type="Proteomes" id="UP001152308">
    <property type="component" value="Unassembled WGS sequence"/>
</dbReference>
<protein>
    <submittedName>
        <fullName evidence="9">PIN domain-containing protein</fullName>
    </submittedName>
</protein>
<keyword evidence="2" id="KW-0540">Nuclease</keyword>
<evidence type="ECO:0000256" key="1">
    <source>
        <dbReference type="ARBA" id="ARBA00022649"/>
    </source>
</evidence>
<dbReference type="AlphaFoldDB" id="A0AAX3T3R9"/>
<dbReference type="EMBL" id="CP121270">
    <property type="protein sequence ID" value="WFP23795.1"/>
    <property type="molecule type" value="Genomic_DNA"/>
</dbReference>
<evidence type="ECO:0000259" key="7">
    <source>
        <dbReference type="Pfam" id="PF26343"/>
    </source>
</evidence>
<keyword evidence="1" id="KW-1277">Toxin-antitoxin system</keyword>
<keyword evidence="5" id="KW-0460">Magnesium</keyword>
<evidence type="ECO:0000313" key="8">
    <source>
        <dbReference type="EMBL" id="MDF6103716.1"/>
    </source>
</evidence>
<evidence type="ECO:0000313" key="9">
    <source>
        <dbReference type="EMBL" id="WFP23795.1"/>
    </source>
</evidence>
<dbReference type="Proteomes" id="UP001213504">
    <property type="component" value="Chromosome"/>
</dbReference>
<organism evidence="9 11">
    <name type="scientific">Gordonia hongkongensis</name>
    <dbReference type="NCBI Taxonomy" id="1701090"/>
    <lineage>
        <taxon>Bacteria</taxon>
        <taxon>Bacillati</taxon>
        <taxon>Actinomycetota</taxon>
        <taxon>Actinomycetes</taxon>
        <taxon>Mycobacteriales</taxon>
        <taxon>Gordoniaceae</taxon>
        <taxon>Gordonia</taxon>
    </lineage>
</organism>
<feature type="domain" description="VapC50 C-terminal" evidence="7">
    <location>
        <begin position="133"/>
        <end position="183"/>
    </location>
</feature>
<dbReference type="GO" id="GO:0046872">
    <property type="term" value="F:metal ion binding"/>
    <property type="evidence" value="ECO:0007669"/>
    <property type="project" value="UniProtKB-KW"/>
</dbReference>
<dbReference type="InterPro" id="IPR058652">
    <property type="entry name" value="VapC50_C"/>
</dbReference>
<evidence type="ECO:0000256" key="2">
    <source>
        <dbReference type="ARBA" id="ARBA00022722"/>
    </source>
</evidence>
<evidence type="ECO:0000256" key="4">
    <source>
        <dbReference type="ARBA" id="ARBA00022801"/>
    </source>
</evidence>
<proteinExistence type="predicted"/>
<reference evidence="8" key="1">
    <citation type="journal article" date="2022" name="Data Brief">
        <title>Draft genome sequence data of Gordonia hongkongensis strain EUFUS-Z928 isolated from the octocoral Eunicea fusca.</title>
        <authorList>
            <person name="Sanchez-Suarez J."/>
            <person name="Diaz L."/>
            <person name="Melo-Bolivar J."/>
            <person name="Villamil L."/>
        </authorList>
    </citation>
    <scope>NUCLEOTIDE SEQUENCE</scope>
    <source>
        <strain evidence="8">EUFUS-Z928</strain>
    </source>
</reference>
<evidence type="ECO:0000256" key="3">
    <source>
        <dbReference type="ARBA" id="ARBA00022723"/>
    </source>
</evidence>
<keyword evidence="10" id="KW-1185">Reference proteome</keyword>
<feature type="domain" description="PIN" evidence="6">
    <location>
        <begin position="5"/>
        <end position="114"/>
    </location>
</feature>
<dbReference type="Pfam" id="PF13470">
    <property type="entry name" value="PIN_3"/>
    <property type="match status" value="1"/>
</dbReference>
<accession>A0AAX3T3R9</accession>
<dbReference type="InterPro" id="IPR002716">
    <property type="entry name" value="PIN_dom"/>
</dbReference>
<evidence type="ECO:0000313" key="10">
    <source>
        <dbReference type="Proteomes" id="UP001152308"/>
    </source>
</evidence>
<name>A0AAX3T3R9_9ACTN</name>
<dbReference type="GO" id="GO:0004518">
    <property type="term" value="F:nuclease activity"/>
    <property type="evidence" value="ECO:0007669"/>
    <property type="project" value="UniProtKB-KW"/>
</dbReference>
<dbReference type="InterPro" id="IPR029060">
    <property type="entry name" value="PIN-like_dom_sf"/>
</dbReference>
<evidence type="ECO:0000259" key="6">
    <source>
        <dbReference type="Pfam" id="PF13470"/>
    </source>
</evidence>
<reference evidence="9" key="3">
    <citation type="submission" date="2023-04" db="EMBL/GenBank/DDBJ databases">
        <title>Complete genome sequence of a phthalic acid esters degrading bacterial strain.</title>
        <authorList>
            <person name="Weng L."/>
            <person name="Jia Y."/>
            <person name="Ren L."/>
        </authorList>
    </citation>
    <scope>NUCLEOTIDE SEQUENCE</scope>
    <source>
        <strain evidence="9">RL-LY01</strain>
    </source>
</reference>
<reference evidence="8" key="2">
    <citation type="submission" date="2022-01" db="EMBL/GenBank/DDBJ databases">
        <authorList>
            <person name="Sanchez-Suarez J."/>
            <person name="Villamil L."/>
            <person name="Diaz L.E."/>
        </authorList>
    </citation>
    <scope>NUCLEOTIDE SEQUENCE</scope>
    <source>
        <strain evidence="8">EUFUS-Z928</strain>
    </source>
</reference>
<dbReference type="RefSeq" id="WP_083207433.1">
    <property type="nucleotide sequence ID" value="NZ_CP121270.1"/>
</dbReference>
<keyword evidence="4" id="KW-0378">Hydrolase</keyword>
<evidence type="ECO:0000313" key="11">
    <source>
        <dbReference type="Proteomes" id="UP001213504"/>
    </source>
</evidence>
<sequence>MAGFRVMLDACVLVPIHKADLLLTFAEHRAFYPLWSNRIMDETVRGINRATKGRVSETTARLRVDAMNDAFEDACVEGWEPLETAISGMPDPDDRHVVAAAVRGHAAAIVTDNIQHFPKAVVEPLGLHIRSSDQFLLDLLHRNPARAVASVAQTADKRRRPPVTTEQFLDALAASGTTDFVRDIAPYFESGS</sequence>
<dbReference type="GO" id="GO:0016787">
    <property type="term" value="F:hydrolase activity"/>
    <property type="evidence" value="ECO:0007669"/>
    <property type="project" value="UniProtKB-KW"/>
</dbReference>
<dbReference type="SUPFAM" id="SSF88723">
    <property type="entry name" value="PIN domain-like"/>
    <property type="match status" value="1"/>
</dbReference>
<evidence type="ECO:0000256" key="5">
    <source>
        <dbReference type="ARBA" id="ARBA00022842"/>
    </source>
</evidence>